<feature type="transmembrane region" description="Helical" evidence="7">
    <location>
        <begin position="216"/>
        <end position="236"/>
    </location>
</feature>
<organism evidence="8 9">
    <name type="scientific">Christensenella hongkongensis</name>
    <dbReference type="NCBI Taxonomy" id="270498"/>
    <lineage>
        <taxon>Bacteria</taxon>
        <taxon>Bacillati</taxon>
        <taxon>Bacillota</taxon>
        <taxon>Clostridia</taxon>
        <taxon>Christensenellales</taxon>
        <taxon>Christensenellaceae</taxon>
        <taxon>Christensenella</taxon>
    </lineage>
</organism>
<dbReference type="Pfam" id="PF03601">
    <property type="entry name" value="Cons_hypoth698"/>
    <property type="match status" value="1"/>
</dbReference>
<accession>A0A0M2NJL8</accession>
<feature type="transmembrane region" description="Helical" evidence="7">
    <location>
        <begin position="68"/>
        <end position="85"/>
    </location>
</feature>
<keyword evidence="6 7" id="KW-0472">Membrane</keyword>
<evidence type="ECO:0000256" key="4">
    <source>
        <dbReference type="ARBA" id="ARBA00022692"/>
    </source>
</evidence>
<evidence type="ECO:0000313" key="8">
    <source>
        <dbReference type="EMBL" id="KKI51161.1"/>
    </source>
</evidence>
<dbReference type="GO" id="GO:0005886">
    <property type="term" value="C:plasma membrane"/>
    <property type="evidence" value="ECO:0007669"/>
    <property type="project" value="UniProtKB-SubCell"/>
</dbReference>
<evidence type="ECO:0000256" key="3">
    <source>
        <dbReference type="ARBA" id="ARBA00022475"/>
    </source>
</evidence>
<feature type="transmembrane region" description="Helical" evidence="7">
    <location>
        <begin position="295"/>
        <end position="314"/>
    </location>
</feature>
<dbReference type="PATRIC" id="fig|270498.16.peg.988"/>
<dbReference type="OrthoDB" id="9811391at2"/>
<comment type="similarity">
    <text evidence="2">Belongs to the UPF0324 family.</text>
</comment>
<keyword evidence="3" id="KW-1003">Cell membrane</keyword>
<comment type="subcellular location">
    <subcellularLocation>
        <location evidence="1">Cell membrane</location>
        <topology evidence="1">Multi-pass membrane protein</topology>
    </subcellularLocation>
</comment>
<feature type="transmembrane region" description="Helical" evidence="7">
    <location>
        <begin position="256"/>
        <end position="275"/>
    </location>
</feature>
<dbReference type="RefSeq" id="WP_046443402.1">
    <property type="nucleotide sequence ID" value="NZ_LAYJ01000088.1"/>
</dbReference>
<feature type="transmembrane region" description="Helical" evidence="7">
    <location>
        <begin position="182"/>
        <end position="204"/>
    </location>
</feature>
<comment type="caution">
    <text evidence="8">The sequence shown here is derived from an EMBL/GenBank/DDBJ whole genome shotgun (WGS) entry which is preliminary data.</text>
</comment>
<evidence type="ECO:0000256" key="5">
    <source>
        <dbReference type="ARBA" id="ARBA00022989"/>
    </source>
</evidence>
<protein>
    <submittedName>
        <fullName evidence="8">Putative membrane protein YeiH</fullName>
    </submittedName>
</protein>
<name>A0A0M2NJL8_9FIRM</name>
<keyword evidence="5 7" id="KW-1133">Transmembrane helix</keyword>
<keyword evidence="4 7" id="KW-0812">Transmembrane</keyword>
<feature type="transmembrane region" description="Helical" evidence="7">
    <location>
        <begin position="123"/>
        <end position="143"/>
    </location>
</feature>
<feature type="transmembrane region" description="Helical" evidence="7">
    <location>
        <begin position="149"/>
        <end position="170"/>
    </location>
</feature>
<reference evidence="8 9" key="1">
    <citation type="submission" date="2015-04" db="EMBL/GenBank/DDBJ databases">
        <title>Draft genome sequence of bacteremic isolate Catabacter hongkongensis type strain HKU16T.</title>
        <authorList>
            <person name="Lau S.K."/>
            <person name="Teng J.L."/>
            <person name="Huang Y."/>
            <person name="Curreem S.O."/>
            <person name="Tsui S.K."/>
            <person name="Woo P.C."/>
        </authorList>
    </citation>
    <scope>NUCLEOTIDE SEQUENCE [LARGE SCALE GENOMIC DNA]</scope>
    <source>
        <strain evidence="8 9">HKU16</strain>
    </source>
</reference>
<feature type="transmembrane region" description="Helical" evidence="7">
    <location>
        <begin position="36"/>
        <end position="56"/>
    </location>
</feature>
<feature type="transmembrane region" description="Helical" evidence="7">
    <location>
        <begin position="91"/>
        <end position="111"/>
    </location>
</feature>
<dbReference type="PANTHER" id="PTHR30106">
    <property type="entry name" value="INNER MEMBRANE PROTEIN YEIH-RELATED"/>
    <property type="match status" value="1"/>
</dbReference>
<evidence type="ECO:0000256" key="7">
    <source>
        <dbReference type="SAM" id="Phobius"/>
    </source>
</evidence>
<evidence type="ECO:0000256" key="6">
    <source>
        <dbReference type="ARBA" id="ARBA00023136"/>
    </source>
</evidence>
<proteinExistence type="inferred from homology"/>
<dbReference type="AlphaFoldDB" id="A0A0M2NJL8"/>
<feature type="transmembrane region" description="Helical" evidence="7">
    <location>
        <begin position="321"/>
        <end position="342"/>
    </location>
</feature>
<evidence type="ECO:0000313" key="9">
    <source>
        <dbReference type="Proteomes" id="UP000034076"/>
    </source>
</evidence>
<dbReference type="EMBL" id="LAYJ01000088">
    <property type="protein sequence ID" value="KKI51161.1"/>
    <property type="molecule type" value="Genomic_DNA"/>
</dbReference>
<keyword evidence="9" id="KW-1185">Reference proteome</keyword>
<sequence>MAKVLKNHAPGVLLSVVIAVIAMAIGEGIPNNIISSSVFALLIGMALNPLLMKSGIFGKGVNFTSKQILKLSIILMGVTLSFAQVMEVGKYSLVVMCFTLAAAFAGGYFLGKLFKVNWKMSSLISVGTGICGGSAIAAVAPAIDAEDDYIAYSISAIFLFDIIMVVIFPLMGRALGLTDMGYGLWTGTAVNDTSAVVAAGYAFSDAAGGYAMIVKLTRTLAIIPVVLIFSVINLRIKRRETLAQGVEQAEEQGKKLNIAGIIPWFIIGFLVMVGIKSAGLIPDHVSTGVAEVSKFMMVMALGAIGLSTSFKNVAKSGVKPLIHGSILSVVIVLVSYAVQVMMGQV</sequence>
<evidence type="ECO:0000256" key="1">
    <source>
        <dbReference type="ARBA" id="ARBA00004651"/>
    </source>
</evidence>
<dbReference type="PANTHER" id="PTHR30106:SF1">
    <property type="entry name" value="UPF0324 MEMBRANE PROTEIN FN0533"/>
    <property type="match status" value="1"/>
</dbReference>
<gene>
    <name evidence="8" type="ORF">CHK_1548</name>
</gene>
<dbReference type="Proteomes" id="UP000034076">
    <property type="component" value="Unassembled WGS sequence"/>
</dbReference>
<evidence type="ECO:0000256" key="2">
    <source>
        <dbReference type="ARBA" id="ARBA00007977"/>
    </source>
</evidence>
<dbReference type="InterPro" id="IPR018383">
    <property type="entry name" value="UPF0324_pro"/>
</dbReference>